<comment type="caution">
    <text evidence="1">The sequence shown here is derived from an EMBL/GenBank/DDBJ whole genome shotgun (WGS) entry which is preliminary data.</text>
</comment>
<dbReference type="EMBL" id="CAJVPG010000077">
    <property type="protein sequence ID" value="CAG8309122.1"/>
    <property type="molecule type" value="Genomic_DNA"/>
</dbReference>
<dbReference type="AlphaFoldDB" id="A0A9W4INI8"/>
<name>A0A9W4INI8_9EURO</name>
<sequence>MITRKFLRTTCFSRPVLPRCYSSSALSGSPSIARSPAPISRFSRLTKPAFIPSHFGNTITTFSTMVPSKRDPTMHASLNEADRLEKLLDKDGFKKWGFVIYRCTYQNNIDWENFMARFVSAVPDYLEFYNGLDLLDTFTPTVLEDPSFEGATVATLREHFNQWAKSSLKEEQGVAEDYHYRACTGRYRFFIMVDQEAMDSVLSAPEDEDEAGFVRMVYAEWEPEVPDEEDIAKEPIDGCTQNDVGWMKTCWRWVQLPGFHKMQDWDDWEAYYVRPPEIGDIP</sequence>
<dbReference type="OrthoDB" id="4424523at2759"/>
<evidence type="ECO:0000313" key="1">
    <source>
        <dbReference type="EMBL" id="CAG8309122.1"/>
    </source>
</evidence>
<keyword evidence="2" id="KW-1185">Reference proteome</keyword>
<proteinExistence type="predicted"/>
<organism evidence="1 2">
    <name type="scientific">Penicillium salamii</name>
    <dbReference type="NCBI Taxonomy" id="1612424"/>
    <lineage>
        <taxon>Eukaryota</taxon>
        <taxon>Fungi</taxon>
        <taxon>Dikarya</taxon>
        <taxon>Ascomycota</taxon>
        <taxon>Pezizomycotina</taxon>
        <taxon>Eurotiomycetes</taxon>
        <taxon>Eurotiomycetidae</taxon>
        <taxon>Eurotiales</taxon>
        <taxon>Aspergillaceae</taxon>
        <taxon>Penicillium</taxon>
    </lineage>
</organism>
<dbReference type="Proteomes" id="UP001152649">
    <property type="component" value="Unassembled WGS sequence"/>
</dbReference>
<accession>A0A9W4INI8</accession>
<gene>
    <name evidence="1" type="ORF">PSALAMII_LOCUS2068</name>
</gene>
<reference evidence="1" key="1">
    <citation type="submission" date="2021-07" db="EMBL/GenBank/DDBJ databases">
        <authorList>
            <person name="Branca A.L. A."/>
        </authorList>
    </citation>
    <scope>NUCLEOTIDE SEQUENCE</scope>
</reference>
<protein>
    <submittedName>
        <fullName evidence="1">Uncharacterized protein</fullName>
    </submittedName>
</protein>
<evidence type="ECO:0000313" key="2">
    <source>
        <dbReference type="Proteomes" id="UP001152649"/>
    </source>
</evidence>